<dbReference type="SUPFAM" id="SSF52540">
    <property type="entry name" value="P-loop containing nucleoside triphosphate hydrolases"/>
    <property type="match status" value="1"/>
</dbReference>
<dbReference type="InterPro" id="IPR031322">
    <property type="entry name" value="Shikimate/glucono_kinase"/>
</dbReference>
<keyword evidence="12" id="KW-0472">Membrane</keyword>
<evidence type="ECO:0000256" key="2">
    <source>
        <dbReference type="ARBA" id="ARBA00006997"/>
    </source>
</evidence>
<dbReference type="GO" id="GO:0009423">
    <property type="term" value="P:chorismate biosynthetic process"/>
    <property type="evidence" value="ECO:0007669"/>
    <property type="project" value="UniProtKB-UniRule"/>
</dbReference>
<evidence type="ECO:0000256" key="8">
    <source>
        <dbReference type="ARBA" id="ARBA00022840"/>
    </source>
</evidence>
<evidence type="ECO:0000256" key="11">
    <source>
        <dbReference type="HAMAP-Rule" id="MF_00109"/>
    </source>
</evidence>
<dbReference type="PRINTS" id="PR01100">
    <property type="entry name" value="SHIKIMTKNASE"/>
</dbReference>
<comment type="subunit">
    <text evidence="11">Monomer.</text>
</comment>
<dbReference type="InterPro" id="IPR027417">
    <property type="entry name" value="P-loop_NTPase"/>
</dbReference>
<dbReference type="EMBL" id="CP028360">
    <property type="protein sequence ID" value="AXN02562.1"/>
    <property type="molecule type" value="Genomic_DNA"/>
</dbReference>
<feature type="binding site" evidence="11">
    <location>
        <position position="137"/>
    </location>
    <ligand>
        <name>ATP</name>
        <dbReference type="ChEBI" id="CHEBI:30616"/>
    </ligand>
</feature>
<feature type="binding site" evidence="11">
    <location>
        <position position="37"/>
    </location>
    <ligand>
        <name>Mg(2+)</name>
        <dbReference type="ChEBI" id="CHEBI:18420"/>
    </ligand>
</feature>
<feature type="binding site" evidence="11">
    <location>
        <position position="55"/>
    </location>
    <ligand>
        <name>substrate</name>
    </ligand>
</feature>
<comment type="cofactor">
    <cofactor evidence="11">
        <name>Mg(2+)</name>
        <dbReference type="ChEBI" id="CHEBI:18420"/>
    </cofactor>
    <text evidence="11">Binds 1 Mg(2+) ion per subunit.</text>
</comment>
<dbReference type="AlphaFoldDB" id="A0A346E0Q7"/>
<dbReference type="GO" id="GO:0000287">
    <property type="term" value="F:magnesium ion binding"/>
    <property type="evidence" value="ECO:0007669"/>
    <property type="project" value="UniProtKB-UniRule"/>
</dbReference>
<keyword evidence="4 11" id="KW-0028">Amino-acid biosynthesis</keyword>
<feature type="binding site" evidence="11">
    <location>
        <position position="101"/>
    </location>
    <ligand>
        <name>substrate</name>
    </ligand>
</feature>
<feature type="binding site" evidence="11">
    <location>
        <position position="79"/>
    </location>
    <ligand>
        <name>substrate</name>
    </ligand>
</feature>
<keyword evidence="7 11" id="KW-0418">Kinase</keyword>
<sequence>MYIYWFFVFSYYIFYFNFFYFHMRNVFLIGFMGVGKTFFGLNLSKYIKYIYLDIDYIITYLYNIKILNIFSDRKFFLFRKLEKNFLNFLKFKKNLLISCGGGIILDKINVLRINLNFCFCIMLNEIFLFKNINKKNRPLLKKNFFNIVNKRKNIYKKSSKFYVKNSFKYKKKNVYKFLNTL</sequence>
<dbReference type="Proteomes" id="UP000257084">
    <property type="component" value="Chromosome"/>
</dbReference>
<evidence type="ECO:0000256" key="5">
    <source>
        <dbReference type="ARBA" id="ARBA00022679"/>
    </source>
</evidence>
<dbReference type="PANTHER" id="PTHR21087">
    <property type="entry name" value="SHIKIMATE KINASE"/>
    <property type="match status" value="1"/>
</dbReference>
<feature type="transmembrane region" description="Helical" evidence="12">
    <location>
        <begin position="12"/>
        <end position="34"/>
    </location>
</feature>
<dbReference type="UniPathway" id="UPA00053">
    <property type="reaction ID" value="UER00088"/>
</dbReference>
<feature type="binding site" evidence="11">
    <location>
        <begin position="33"/>
        <end position="38"/>
    </location>
    <ligand>
        <name>ATP</name>
        <dbReference type="ChEBI" id="CHEBI:30616"/>
    </ligand>
</feature>
<organism evidence="13 14">
    <name type="scientific">Candidatus Vidania fulgoroideorum</name>
    <dbReference type="NCBI Taxonomy" id="881286"/>
    <lineage>
        <taxon>Bacteria</taxon>
        <taxon>Pseudomonadati</taxon>
        <taxon>Pseudomonadota</taxon>
        <taxon>Betaproteobacteria</taxon>
        <taxon>Candidatus Vidania</taxon>
    </lineage>
</organism>
<evidence type="ECO:0000256" key="4">
    <source>
        <dbReference type="ARBA" id="ARBA00022605"/>
    </source>
</evidence>
<comment type="caution">
    <text evidence="11">Lacks conserved residue(s) required for the propagation of feature annotation.</text>
</comment>
<keyword evidence="5 11" id="KW-0808">Transferase</keyword>
<evidence type="ECO:0000256" key="9">
    <source>
        <dbReference type="ARBA" id="ARBA00023141"/>
    </source>
</evidence>
<comment type="pathway">
    <text evidence="1 11">Metabolic intermediate biosynthesis; chorismate biosynthesis; chorismate from D-erythrose 4-phosphate and phosphoenolpyruvate: step 5/7.</text>
</comment>
<dbReference type="Gene3D" id="3.40.50.300">
    <property type="entry name" value="P-loop containing nucleotide triphosphate hydrolases"/>
    <property type="match status" value="1"/>
</dbReference>
<keyword evidence="11" id="KW-0963">Cytoplasm</keyword>
<dbReference type="PROSITE" id="PS01128">
    <property type="entry name" value="SHIKIMATE_KINASE"/>
    <property type="match status" value="1"/>
</dbReference>
<comment type="similarity">
    <text evidence="2 11">Belongs to the shikimate kinase family.</text>
</comment>
<accession>A0A346E0Q7</accession>
<dbReference type="Pfam" id="PF01202">
    <property type="entry name" value="SKI"/>
    <property type="match status" value="1"/>
</dbReference>
<keyword evidence="9 11" id="KW-0057">Aromatic amino acid biosynthesis</keyword>
<protein>
    <recommendedName>
        <fullName evidence="3 11">Shikimate kinase</fullName>
        <shortName evidence="11">SK</shortName>
        <ecNumber evidence="3 11">2.7.1.71</ecNumber>
    </recommendedName>
</protein>
<keyword evidence="11" id="KW-0460">Magnesium</keyword>
<comment type="function">
    <text evidence="11">Catalyzes the specific phosphorylation of the 3-hydroxyl group of shikimic acid using ATP as a cosubstrate.</text>
</comment>
<keyword evidence="11" id="KW-0479">Metal-binding</keyword>
<gene>
    <name evidence="11" type="primary">aroK</name>
    <name evidence="13" type="ORF">C9I84_180</name>
</gene>
<evidence type="ECO:0000256" key="12">
    <source>
        <dbReference type="SAM" id="Phobius"/>
    </source>
</evidence>
<dbReference type="HAMAP" id="MF_00109">
    <property type="entry name" value="Shikimate_kinase"/>
    <property type="match status" value="1"/>
</dbReference>
<keyword evidence="12" id="KW-0812">Transmembrane</keyword>
<dbReference type="GO" id="GO:0005524">
    <property type="term" value="F:ATP binding"/>
    <property type="evidence" value="ECO:0007669"/>
    <property type="project" value="UniProtKB-UniRule"/>
</dbReference>
<feature type="binding site" evidence="11">
    <location>
        <position position="151"/>
    </location>
    <ligand>
        <name>substrate</name>
    </ligand>
</feature>
<comment type="subcellular location">
    <subcellularLocation>
        <location evidence="11">Cytoplasm</location>
    </subcellularLocation>
</comment>
<feature type="transmembrane region" description="Helical" evidence="12">
    <location>
        <begin position="46"/>
        <end position="64"/>
    </location>
</feature>
<dbReference type="EC" id="2.7.1.71" evidence="3 11"/>
<evidence type="ECO:0000256" key="1">
    <source>
        <dbReference type="ARBA" id="ARBA00004842"/>
    </source>
</evidence>
<dbReference type="InterPro" id="IPR023000">
    <property type="entry name" value="Shikimate_kinase_CS"/>
</dbReference>
<dbReference type="GO" id="GO:0009073">
    <property type="term" value="P:aromatic amino acid family biosynthetic process"/>
    <property type="evidence" value="ECO:0007669"/>
    <property type="project" value="UniProtKB-KW"/>
</dbReference>
<evidence type="ECO:0000256" key="10">
    <source>
        <dbReference type="ARBA" id="ARBA00048567"/>
    </source>
</evidence>
<evidence type="ECO:0000256" key="7">
    <source>
        <dbReference type="ARBA" id="ARBA00022777"/>
    </source>
</evidence>
<keyword evidence="14" id="KW-1185">Reference proteome</keyword>
<proteinExistence type="inferred from homology"/>
<dbReference type="GO" id="GO:0004765">
    <property type="term" value="F:shikimate kinase activity"/>
    <property type="evidence" value="ECO:0007669"/>
    <property type="project" value="UniProtKB-UniRule"/>
</dbReference>
<evidence type="ECO:0000313" key="13">
    <source>
        <dbReference type="EMBL" id="AXN02562.1"/>
    </source>
</evidence>
<evidence type="ECO:0000256" key="6">
    <source>
        <dbReference type="ARBA" id="ARBA00022741"/>
    </source>
</evidence>
<name>A0A346E0Q7_9PROT</name>
<comment type="catalytic activity">
    <reaction evidence="10 11">
        <text>shikimate + ATP = 3-phosphoshikimate + ADP + H(+)</text>
        <dbReference type="Rhea" id="RHEA:13121"/>
        <dbReference type="ChEBI" id="CHEBI:15378"/>
        <dbReference type="ChEBI" id="CHEBI:30616"/>
        <dbReference type="ChEBI" id="CHEBI:36208"/>
        <dbReference type="ChEBI" id="CHEBI:145989"/>
        <dbReference type="ChEBI" id="CHEBI:456216"/>
        <dbReference type="EC" id="2.7.1.71"/>
    </reaction>
</comment>
<keyword evidence="6 11" id="KW-0547">Nucleotide-binding</keyword>
<evidence type="ECO:0000256" key="3">
    <source>
        <dbReference type="ARBA" id="ARBA00012154"/>
    </source>
</evidence>
<dbReference type="GO" id="GO:0005829">
    <property type="term" value="C:cytosol"/>
    <property type="evidence" value="ECO:0007669"/>
    <property type="project" value="TreeGrafter"/>
</dbReference>
<dbReference type="KEGG" id="vfg:C9I84_180"/>
<dbReference type="GO" id="GO:0008652">
    <property type="term" value="P:amino acid biosynthetic process"/>
    <property type="evidence" value="ECO:0007669"/>
    <property type="project" value="UniProtKB-KW"/>
</dbReference>
<reference evidence="13 14" key="1">
    <citation type="submission" date="2018-03" db="EMBL/GenBank/DDBJ databases">
        <title>A parallel universe: an anciently diverged bacterial symbiosis in a Hawaiian planthopper (Hemiptera: Cixiidae) reveals rearranged nutritional responsibilities.</title>
        <authorList>
            <person name="Bennett G."/>
            <person name="Mao M."/>
        </authorList>
    </citation>
    <scope>NUCLEOTIDE SEQUENCE [LARGE SCALE GENOMIC DNA]</scope>
    <source>
        <strain evidence="13 14">OLIH</strain>
    </source>
</reference>
<keyword evidence="8 11" id="KW-0067">ATP-binding</keyword>
<dbReference type="PANTHER" id="PTHR21087:SF16">
    <property type="entry name" value="SHIKIMATE KINASE 1, CHLOROPLASTIC"/>
    <property type="match status" value="1"/>
</dbReference>
<dbReference type="InterPro" id="IPR000623">
    <property type="entry name" value="Shikimate_kinase/TSH1"/>
</dbReference>
<keyword evidence="12" id="KW-1133">Transmembrane helix</keyword>
<evidence type="ECO:0000313" key="14">
    <source>
        <dbReference type="Proteomes" id="UP000257084"/>
    </source>
</evidence>